<dbReference type="AlphaFoldDB" id="A0A6C0DPG9"/>
<reference evidence="1" key="1">
    <citation type="journal article" date="2020" name="Nature">
        <title>Giant virus diversity and host interactions through global metagenomics.</title>
        <authorList>
            <person name="Schulz F."/>
            <person name="Roux S."/>
            <person name="Paez-Espino D."/>
            <person name="Jungbluth S."/>
            <person name="Walsh D.A."/>
            <person name="Denef V.J."/>
            <person name="McMahon K.D."/>
            <person name="Konstantinidis K.T."/>
            <person name="Eloe-Fadrosh E.A."/>
            <person name="Kyrpides N.C."/>
            <person name="Woyke T."/>
        </authorList>
    </citation>
    <scope>NUCLEOTIDE SEQUENCE</scope>
    <source>
        <strain evidence="1">GVMAG-M-3300023174-3</strain>
    </source>
</reference>
<evidence type="ECO:0000313" key="1">
    <source>
        <dbReference type="EMBL" id="QHT18224.1"/>
    </source>
</evidence>
<sequence length="143" mass="17241">MPLYFGFPVTCQEAFRLFSLDFEQVKCDIMQKHKLAENMYMDCYFVDYANNFFKGKDIEMRVFYTDKGQCIFGYKIENTSGFERKFLKVCDFTNILETLRTQFWHEITIINCEKNFDKITLEHMEDEPETVEGIEPYIVEFHH</sequence>
<dbReference type="EMBL" id="MN739651">
    <property type="protein sequence ID" value="QHT18224.1"/>
    <property type="molecule type" value="Genomic_DNA"/>
</dbReference>
<name>A0A6C0DPG9_9ZZZZ</name>
<proteinExistence type="predicted"/>
<protein>
    <submittedName>
        <fullName evidence="1">Uncharacterized protein</fullName>
    </submittedName>
</protein>
<accession>A0A6C0DPG9</accession>
<organism evidence="1">
    <name type="scientific">viral metagenome</name>
    <dbReference type="NCBI Taxonomy" id="1070528"/>
    <lineage>
        <taxon>unclassified sequences</taxon>
        <taxon>metagenomes</taxon>
        <taxon>organismal metagenomes</taxon>
    </lineage>
</organism>